<reference evidence="1 2" key="1">
    <citation type="journal article" date="2021" name="Nat. Commun.">
        <title>Genetic determinants of endophytism in the Arabidopsis root mycobiome.</title>
        <authorList>
            <person name="Mesny F."/>
            <person name="Miyauchi S."/>
            <person name="Thiergart T."/>
            <person name="Pickel B."/>
            <person name="Atanasova L."/>
            <person name="Karlsson M."/>
            <person name="Huettel B."/>
            <person name="Barry K.W."/>
            <person name="Haridas S."/>
            <person name="Chen C."/>
            <person name="Bauer D."/>
            <person name="Andreopoulos W."/>
            <person name="Pangilinan J."/>
            <person name="LaButti K."/>
            <person name="Riley R."/>
            <person name="Lipzen A."/>
            <person name="Clum A."/>
            <person name="Drula E."/>
            <person name="Henrissat B."/>
            <person name="Kohler A."/>
            <person name="Grigoriev I.V."/>
            <person name="Martin F.M."/>
            <person name="Hacquard S."/>
        </authorList>
    </citation>
    <scope>NUCLEOTIDE SEQUENCE [LARGE SCALE GENOMIC DNA]</scope>
    <source>
        <strain evidence="1 2">MPI-SDFR-AT-0079</strain>
    </source>
</reference>
<proteinExistence type="predicted"/>
<sequence length="317" mass="34724">MALTHRLTLTGPDATDPEDFLSASLGVIFPDDVTNQHGDADHGLLYTSPHLPQPIPIALADIQLESDRVLWSHCLWNSSLLLAELIEAGTLGLGEGGDHGHGIPWDGRFAPPLKGFDVSGLSVMELGAGTALPSIMAGLLGARRVVVTDYPAPAVLKTLKANVAALVKKEFAPAGRFAVEEVLAGAHGWGELDTPLALENKHAIDRVIAADCLWMPWQHENLRRSVSWFLGHGEDARAWVVAGFHTTRDTMRGFFEREALAALGLEVEHMWERDCDGQDREWAWDRGIEDVSLRKRWLAVGVLKRLRKPAREGEEGP</sequence>
<comment type="caution">
    <text evidence="1">The sequence shown here is derived from an EMBL/GenBank/DDBJ whole genome shotgun (WGS) entry which is preliminary data.</text>
</comment>
<evidence type="ECO:0000313" key="1">
    <source>
        <dbReference type="EMBL" id="KAH6641434.1"/>
    </source>
</evidence>
<accession>A0ACB7PI13</accession>
<organism evidence="1 2">
    <name type="scientific">Chaetomium tenue</name>
    <dbReference type="NCBI Taxonomy" id="1854479"/>
    <lineage>
        <taxon>Eukaryota</taxon>
        <taxon>Fungi</taxon>
        <taxon>Dikarya</taxon>
        <taxon>Ascomycota</taxon>
        <taxon>Pezizomycotina</taxon>
        <taxon>Sordariomycetes</taxon>
        <taxon>Sordariomycetidae</taxon>
        <taxon>Sordariales</taxon>
        <taxon>Chaetomiaceae</taxon>
        <taxon>Chaetomium</taxon>
    </lineage>
</organism>
<dbReference type="Proteomes" id="UP000724584">
    <property type="component" value="Unassembled WGS sequence"/>
</dbReference>
<gene>
    <name evidence="1" type="ORF">F5144DRAFT_133361</name>
</gene>
<keyword evidence="2" id="KW-1185">Reference proteome</keyword>
<protein>
    <submittedName>
        <fullName evidence="1">Uncharacterized protein</fullName>
    </submittedName>
</protein>
<name>A0ACB7PI13_9PEZI</name>
<dbReference type="EMBL" id="JAGIZQ010000002">
    <property type="protein sequence ID" value="KAH6641434.1"/>
    <property type="molecule type" value="Genomic_DNA"/>
</dbReference>
<evidence type="ECO:0000313" key="2">
    <source>
        <dbReference type="Proteomes" id="UP000724584"/>
    </source>
</evidence>